<name>A0A520KW63_9EURY</name>
<dbReference type="Pfam" id="PF21763">
    <property type="entry name" value="DHH_CID"/>
    <property type="match status" value="1"/>
</dbReference>
<gene>
    <name evidence="4" type="ORF">EF807_05450</name>
</gene>
<dbReference type="GO" id="GO:0003676">
    <property type="term" value="F:nucleic acid binding"/>
    <property type="evidence" value="ECO:0007669"/>
    <property type="project" value="InterPro"/>
</dbReference>
<evidence type="ECO:0000313" key="5">
    <source>
        <dbReference type="Proteomes" id="UP000320766"/>
    </source>
</evidence>
<dbReference type="Pfam" id="PF01368">
    <property type="entry name" value="DHH"/>
    <property type="match status" value="1"/>
</dbReference>
<feature type="domain" description="DHHA1" evidence="2">
    <location>
        <begin position="355"/>
        <end position="456"/>
    </location>
</feature>
<dbReference type="Gene3D" id="3.10.310.30">
    <property type="match status" value="1"/>
</dbReference>
<dbReference type="InterPro" id="IPR003156">
    <property type="entry name" value="DHHA1_dom"/>
</dbReference>
<dbReference type="InterPro" id="IPR038763">
    <property type="entry name" value="DHH_sf"/>
</dbReference>
<comment type="caution">
    <text evidence="4">The sequence shown here is derived from an EMBL/GenBank/DDBJ whole genome shotgun (WGS) entry which is preliminary data.</text>
</comment>
<dbReference type="AlphaFoldDB" id="A0A520KW63"/>
<protein>
    <submittedName>
        <fullName evidence="4">DHH family phosphoesterase</fullName>
    </submittedName>
</protein>
<dbReference type="PANTHER" id="PTHR30255">
    <property type="entry name" value="SINGLE-STRANDED-DNA-SPECIFIC EXONUCLEASE RECJ"/>
    <property type="match status" value="1"/>
</dbReference>
<evidence type="ECO:0000259" key="1">
    <source>
        <dbReference type="Pfam" id="PF01368"/>
    </source>
</evidence>
<feature type="domain" description="DHH-CID" evidence="3">
    <location>
        <begin position="191"/>
        <end position="259"/>
    </location>
</feature>
<organism evidence="4 5">
    <name type="scientific">Candidatus Methanolliviera hydrocarbonicum</name>
    <dbReference type="NCBI Taxonomy" id="2491085"/>
    <lineage>
        <taxon>Archaea</taxon>
        <taxon>Methanobacteriati</taxon>
        <taxon>Methanobacteriota</taxon>
        <taxon>Candidatus Methanoliparia</taxon>
        <taxon>Candidatus Methanoliparales</taxon>
        <taxon>Candidatus Methanollivieraceae</taxon>
        <taxon>Candidatus Methanolliviera</taxon>
    </lineage>
</organism>
<accession>A0A520KW63</accession>
<evidence type="ECO:0000313" key="4">
    <source>
        <dbReference type="EMBL" id="RZN68718.1"/>
    </source>
</evidence>
<sequence length="461" mass="52145">MNEEMRERAKEFADKISTSKKKEITLISHIDADGITSMSIMVRVLKRAKIRFKGIFLRQLDERTVEKIPGDSSLKLFLDLGSGQQDILEVRGFKREEVLIIDHHIPGENIYEQFNPLLFQREEKKVSAAGLAYLVAKNIGENSDLSKLAIVGAVGDMMANETNRLEGSMREIVNDARRKGFLKVTKDISAYGISTRPIHLMLSYTDDPYMDGLTDNKDNCLDLLKDLGIAAKEDERWRVWEDLSREEKRRIYSELIEKVKEEDQYRLSGENYIFKDERRRTPLRNAKEYSTLLNACGRWVKPKIGMDVCLGDRDERYGQASVLLKNHKRVIRELLEYILKNGVIKRENIQYMDAKDNFPDTIIGIGAGMARSKLDKEIPGKPMIIFGDMVGEEDLRKVSGRANYEQVKRGINLQEAISRASQAVGGGGGGHKIAAGGCIPRGTEEAFLNGLDEIVGEQTAK</sequence>
<dbReference type="Gene3D" id="3.90.1640.30">
    <property type="match status" value="1"/>
</dbReference>
<dbReference type="Pfam" id="PF02272">
    <property type="entry name" value="DHHA1"/>
    <property type="match status" value="1"/>
</dbReference>
<dbReference type="InterPro" id="IPR048515">
    <property type="entry name" value="DHH_CID"/>
</dbReference>
<evidence type="ECO:0000259" key="3">
    <source>
        <dbReference type="Pfam" id="PF21763"/>
    </source>
</evidence>
<evidence type="ECO:0000259" key="2">
    <source>
        <dbReference type="Pfam" id="PF02272"/>
    </source>
</evidence>
<reference evidence="4 5" key="1">
    <citation type="journal article" date="2019" name="Nat. Microbiol.">
        <title>Wide diversity of methane and short-chain alkane metabolisms in uncultured archaea.</title>
        <authorList>
            <person name="Borrel G."/>
            <person name="Adam P.S."/>
            <person name="McKay L.J."/>
            <person name="Chen L.X."/>
            <person name="Sierra-Garcia I.N."/>
            <person name="Sieber C.M."/>
            <person name="Letourneur Q."/>
            <person name="Ghozlane A."/>
            <person name="Andersen G.L."/>
            <person name="Li W.J."/>
            <person name="Hallam S.J."/>
            <person name="Muyzer G."/>
            <person name="de Oliveira V.M."/>
            <person name="Inskeep W.P."/>
            <person name="Banfield J.F."/>
            <person name="Gribaldo S."/>
        </authorList>
    </citation>
    <scope>NUCLEOTIDE SEQUENCE [LARGE SCALE GENOMIC DNA]</scope>
    <source>
        <strain evidence="4">NM1b</strain>
    </source>
</reference>
<feature type="domain" description="DDH" evidence="1">
    <location>
        <begin position="24"/>
        <end position="141"/>
    </location>
</feature>
<dbReference type="EMBL" id="RXIL01000098">
    <property type="protein sequence ID" value="RZN68718.1"/>
    <property type="molecule type" value="Genomic_DNA"/>
</dbReference>
<dbReference type="PANTHER" id="PTHR30255:SF3">
    <property type="entry name" value="SINGLE-STRANDED-DNA-SPECIFIC EXONUCLEASE RECJ"/>
    <property type="match status" value="1"/>
</dbReference>
<dbReference type="InterPro" id="IPR001667">
    <property type="entry name" value="DDH_dom"/>
</dbReference>
<dbReference type="GO" id="GO:0004527">
    <property type="term" value="F:exonuclease activity"/>
    <property type="evidence" value="ECO:0007669"/>
    <property type="project" value="UniProtKB-KW"/>
</dbReference>
<proteinExistence type="predicted"/>
<dbReference type="InterPro" id="IPR051673">
    <property type="entry name" value="SSDNA_exonuclease_RecJ"/>
</dbReference>
<dbReference type="SUPFAM" id="SSF64182">
    <property type="entry name" value="DHH phosphoesterases"/>
    <property type="match status" value="1"/>
</dbReference>
<dbReference type="Proteomes" id="UP000320766">
    <property type="component" value="Unassembled WGS sequence"/>
</dbReference>